<dbReference type="GO" id="GO:0006355">
    <property type="term" value="P:regulation of DNA-templated transcription"/>
    <property type="evidence" value="ECO:0007669"/>
    <property type="project" value="InterPro"/>
</dbReference>
<dbReference type="AlphaFoldDB" id="A0A1I4CJX2"/>
<protein>
    <recommendedName>
        <fullName evidence="3">Transcriptional regulatory protein, C terminal</fullName>
    </recommendedName>
</protein>
<evidence type="ECO:0000313" key="1">
    <source>
        <dbReference type="EMBL" id="SFK80366.1"/>
    </source>
</evidence>
<dbReference type="SUPFAM" id="SSF48452">
    <property type="entry name" value="TPR-like"/>
    <property type="match status" value="1"/>
</dbReference>
<dbReference type="InterPro" id="IPR036388">
    <property type="entry name" value="WH-like_DNA-bd_sf"/>
</dbReference>
<dbReference type="SUPFAM" id="SSF46894">
    <property type="entry name" value="C-terminal effector domain of the bipartite response regulators"/>
    <property type="match status" value="1"/>
</dbReference>
<dbReference type="Gene3D" id="1.25.40.10">
    <property type="entry name" value="Tetratricopeptide repeat domain"/>
    <property type="match status" value="1"/>
</dbReference>
<dbReference type="PANTHER" id="PTHR35807">
    <property type="entry name" value="TRANSCRIPTIONAL REGULATOR REDD-RELATED"/>
    <property type="match status" value="1"/>
</dbReference>
<dbReference type="InterPro" id="IPR016032">
    <property type="entry name" value="Sig_transdc_resp-reg_C-effctor"/>
</dbReference>
<dbReference type="OrthoDB" id="9807521at2"/>
<dbReference type="Proteomes" id="UP000199550">
    <property type="component" value="Unassembled WGS sequence"/>
</dbReference>
<organism evidence="1 2">
    <name type="scientific">Loktanella salsilacus</name>
    <dbReference type="NCBI Taxonomy" id="195913"/>
    <lineage>
        <taxon>Bacteria</taxon>
        <taxon>Pseudomonadati</taxon>
        <taxon>Pseudomonadota</taxon>
        <taxon>Alphaproteobacteria</taxon>
        <taxon>Rhodobacterales</taxon>
        <taxon>Roseobacteraceae</taxon>
        <taxon>Loktanella</taxon>
    </lineage>
</organism>
<dbReference type="RefSeq" id="WP_090185047.1">
    <property type="nucleotide sequence ID" value="NZ_FOTF01000002.1"/>
</dbReference>
<dbReference type="STRING" id="195913.SAMN04488004_102161"/>
<dbReference type="GO" id="GO:0003677">
    <property type="term" value="F:DNA binding"/>
    <property type="evidence" value="ECO:0007669"/>
    <property type="project" value="InterPro"/>
</dbReference>
<proteinExistence type="predicted"/>
<dbReference type="InterPro" id="IPR051677">
    <property type="entry name" value="AfsR-DnrI-RedD_regulator"/>
</dbReference>
<dbReference type="Gene3D" id="1.10.10.10">
    <property type="entry name" value="Winged helix-like DNA-binding domain superfamily/Winged helix DNA-binding domain"/>
    <property type="match status" value="1"/>
</dbReference>
<dbReference type="EMBL" id="FOTF01000002">
    <property type="protein sequence ID" value="SFK80366.1"/>
    <property type="molecule type" value="Genomic_DNA"/>
</dbReference>
<reference evidence="1 2" key="1">
    <citation type="submission" date="2016-10" db="EMBL/GenBank/DDBJ databases">
        <authorList>
            <person name="de Groot N.N."/>
        </authorList>
    </citation>
    <scope>NUCLEOTIDE SEQUENCE [LARGE SCALE GENOMIC DNA]</scope>
    <source>
        <strain evidence="1 2">DSM 16199</strain>
    </source>
</reference>
<sequence>MPNARFHLTLFGAVELHAPSGDVVTPRLRKSRALLAYLALSGGRRIERAALEQLLWADRAPRQARDSLKQSLSDIRRAFGDASPCPLRTQGGAVHLSMDRITVDAMQGEVVNAPQLLEGIDIDSVAFKGWLAQQRRALDPAHSNGGPVAAIDETWRSTPRRFTIEIAASCGANGAPPDPCQSAVKGLMTMTRDCLVRGLDQTGFFEPVIAGSVGSAAPPDLRLTANAYVIGNDVMISLAVTRMDRGTPVWGWLENITLPIRDSSRIYTLIARSIEQLCDAVWKENQKSPFAATKGPALAALNAIRLISRLTPENIAAAEVALNDAMDGSTAPSLYAWRAYLTAYQLEKNSGANLDGLRDIALHYSAHAMEMDCNSPLTRALVAHVYGFVLKDCDRAHELLGPVRGLVGQNAMLADTVSLAHFYAGRYDEAGAHAQLAGKLGRWNPMQYAFTTVLSASQLMLGKFDDAILNGKRALAQHPPGIGFQYEPTLRTLAAAYSFAGRKTEGRAAIDVLERQTGTDTNETMKDLPDTLFPNPDVFHRVRDGIRGLGL</sequence>
<accession>A0A1I4CJX2</accession>
<evidence type="ECO:0008006" key="3">
    <source>
        <dbReference type="Google" id="ProtNLM"/>
    </source>
</evidence>
<evidence type="ECO:0000313" key="2">
    <source>
        <dbReference type="Proteomes" id="UP000199550"/>
    </source>
</evidence>
<gene>
    <name evidence="1" type="ORF">SAMN04488004_102161</name>
</gene>
<dbReference type="InterPro" id="IPR011990">
    <property type="entry name" value="TPR-like_helical_dom_sf"/>
</dbReference>
<keyword evidence="2" id="KW-1185">Reference proteome</keyword>
<name>A0A1I4CJX2_9RHOB</name>